<dbReference type="GO" id="GO:0006508">
    <property type="term" value="P:proteolysis"/>
    <property type="evidence" value="ECO:0007669"/>
    <property type="project" value="UniProtKB-KW"/>
</dbReference>
<dbReference type="EMBL" id="UZAM01008448">
    <property type="protein sequence ID" value="VDP05014.1"/>
    <property type="molecule type" value="Genomic_DNA"/>
</dbReference>
<evidence type="ECO:0000256" key="4">
    <source>
        <dbReference type="ARBA" id="ARBA00023157"/>
    </source>
</evidence>
<evidence type="ECO:0000256" key="2">
    <source>
        <dbReference type="ARBA" id="ARBA00022801"/>
    </source>
</evidence>
<dbReference type="InterPro" id="IPR009003">
    <property type="entry name" value="Peptidase_S1_PA"/>
</dbReference>
<dbReference type="PANTHER" id="PTHR24252">
    <property type="entry name" value="ACROSIN-RELATED"/>
    <property type="match status" value="1"/>
</dbReference>
<gene>
    <name evidence="8" type="ORF">SBAD_LOCUS4632</name>
</gene>
<evidence type="ECO:0000313" key="9">
    <source>
        <dbReference type="Proteomes" id="UP000270296"/>
    </source>
</evidence>
<evidence type="ECO:0000313" key="8">
    <source>
        <dbReference type="EMBL" id="VDP05014.1"/>
    </source>
</evidence>
<sequence>MSNAFIAFGLFSYWAAFGRVEAAAIPSSLSSEENDLTRDVNDLPALFERHCIGKVHFLKYPKNGNCEQLSTLTGEADEEQISAKDLEASTFIRNVSCPQGCVRLTFRFPDDSSALSDFSRQQFILQRMKATPPPKLSNIPNCMICGRQEVRPSVSSLSLDTWQKRNFRIIGGDTAEPHSWPWQASLLMKGHHICGASVISKNAALTAAHCFPSRYGDFTLAVERHSLYTGGRVLKIMKIIIHEGFDVISQRNDIALILFEESIEFNERLQPICLPTEEVEDRKPCVATGWGVVVPTIFRDVCNDQYHYWQMVDKSMICAGYEEGGRDTCQGDSGGPLSCLNKNGEYELHGITSWGEGCASPKKPGVYTNVHMFIKWIKDNLWSHQLLSLDNRLSSHYRIIGGFEARPNSWPWQIALLFINRQICGGVLVSNDYVVTAAHCIEYKNLPSLYKVLIGQHNLHSSKENVVKVDRIWKYPGYGRPMQTSNDIAVLKLKEKLTFNQKVNSVCLAERDVADNTQCVVSGWGRTDELCVNLLHSVLGNDGSRLQQTVVPIINSGICNDGQHYNGAIDDSMICAGYENGGKDACQGDSGGPLVCPADDGRWILCGIVSWGYGCARPQKPGVYSRVSKFSKWIMKIIKGNRKNLMTERLF</sequence>
<dbReference type="PANTHER" id="PTHR24252:SF7">
    <property type="entry name" value="HYALIN"/>
    <property type="match status" value="1"/>
</dbReference>
<evidence type="ECO:0000256" key="5">
    <source>
        <dbReference type="RuleBase" id="RU363034"/>
    </source>
</evidence>
<dbReference type="CDD" id="cd00190">
    <property type="entry name" value="Tryp_SPc"/>
    <property type="match status" value="2"/>
</dbReference>
<keyword evidence="4" id="KW-1015">Disulfide bond</keyword>
<dbReference type="SUPFAM" id="SSF50494">
    <property type="entry name" value="Trypsin-like serine proteases"/>
    <property type="match status" value="2"/>
</dbReference>
<keyword evidence="6" id="KW-0732">Signal</keyword>
<evidence type="ECO:0000259" key="7">
    <source>
        <dbReference type="PROSITE" id="PS50240"/>
    </source>
</evidence>
<evidence type="ECO:0000313" key="10">
    <source>
        <dbReference type="WBParaSite" id="SBAD_0000482701-mRNA-1"/>
    </source>
</evidence>
<dbReference type="InterPro" id="IPR001314">
    <property type="entry name" value="Peptidase_S1A"/>
</dbReference>
<keyword evidence="9" id="KW-1185">Reference proteome</keyword>
<dbReference type="InterPro" id="IPR033116">
    <property type="entry name" value="TRYPSIN_SER"/>
</dbReference>
<dbReference type="PROSITE" id="PS00135">
    <property type="entry name" value="TRYPSIN_SER"/>
    <property type="match status" value="2"/>
</dbReference>
<feature type="domain" description="Peptidase S1" evidence="7">
    <location>
        <begin position="399"/>
        <end position="639"/>
    </location>
</feature>
<evidence type="ECO:0000256" key="6">
    <source>
        <dbReference type="SAM" id="SignalP"/>
    </source>
</evidence>
<dbReference type="FunFam" id="2.40.10.10:FF:000003">
    <property type="entry name" value="Transmembrane serine protease 3"/>
    <property type="match status" value="2"/>
</dbReference>
<dbReference type="PROSITE" id="PS50240">
    <property type="entry name" value="TRYPSIN_DOM"/>
    <property type="match status" value="2"/>
</dbReference>
<dbReference type="OrthoDB" id="5912168at2759"/>
<dbReference type="Pfam" id="PF00089">
    <property type="entry name" value="Trypsin"/>
    <property type="match status" value="2"/>
</dbReference>
<evidence type="ECO:0000256" key="1">
    <source>
        <dbReference type="ARBA" id="ARBA00022670"/>
    </source>
</evidence>
<dbReference type="WBParaSite" id="SBAD_0000482701-mRNA-1">
    <property type="protein sequence ID" value="SBAD_0000482701-mRNA-1"/>
    <property type="gene ID" value="SBAD_0000482701"/>
</dbReference>
<keyword evidence="1 5" id="KW-0645">Protease</keyword>
<dbReference type="SMART" id="SM00020">
    <property type="entry name" value="Tryp_SPc"/>
    <property type="match status" value="2"/>
</dbReference>
<dbReference type="GO" id="GO:0004252">
    <property type="term" value="F:serine-type endopeptidase activity"/>
    <property type="evidence" value="ECO:0007669"/>
    <property type="project" value="InterPro"/>
</dbReference>
<protein>
    <submittedName>
        <fullName evidence="10">Peptidase S1 domain-containing protein</fullName>
    </submittedName>
</protein>
<organism evidence="10">
    <name type="scientific">Soboliphyme baturini</name>
    <dbReference type="NCBI Taxonomy" id="241478"/>
    <lineage>
        <taxon>Eukaryota</taxon>
        <taxon>Metazoa</taxon>
        <taxon>Ecdysozoa</taxon>
        <taxon>Nematoda</taxon>
        <taxon>Enoplea</taxon>
        <taxon>Dorylaimia</taxon>
        <taxon>Dioctophymatida</taxon>
        <taxon>Dioctophymatoidea</taxon>
        <taxon>Soboliphymatidae</taxon>
        <taxon>Soboliphyme</taxon>
    </lineage>
</organism>
<dbReference type="AlphaFoldDB" id="A0A183ILY6"/>
<accession>A0A183ILY6</accession>
<reference evidence="8 9" key="2">
    <citation type="submission" date="2018-11" db="EMBL/GenBank/DDBJ databases">
        <authorList>
            <consortium name="Pathogen Informatics"/>
        </authorList>
    </citation>
    <scope>NUCLEOTIDE SEQUENCE [LARGE SCALE GENOMIC DNA]</scope>
</reference>
<name>A0A183ILY6_9BILA</name>
<feature type="signal peptide" evidence="6">
    <location>
        <begin position="1"/>
        <end position="22"/>
    </location>
</feature>
<dbReference type="InterPro" id="IPR043504">
    <property type="entry name" value="Peptidase_S1_PA_chymotrypsin"/>
</dbReference>
<feature type="chain" id="PRO_5043140154" evidence="6">
    <location>
        <begin position="23"/>
        <end position="651"/>
    </location>
</feature>
<dbReference type="PRINTS" id="PR00722">
    <property type="entry name" value="CHYMOTRYPSIN"/>
</dbReference>
<dbReference type="InterPro" id="IPR001254">
    <property type="entry name" value="Trypsin_dom"/>
</dbReference>
<dbReference type="Gene3D" id="2.40.10.10">
    <property type="entry name" value="Trypsin-like serine proteases"/>
    <property type="match status" value="2"/>
</dbReference>
<evidence type="ECO:0000256" key="3">
    <source>
        <dbReference type="ARBA" id="ARBA00022825"/>
    </source>
</evidence>
<proteinExistence type="predicted"/>
<keyword evidence="3 5" id="KW-0720">Serine protease</keyword>
<dbReference type="InterPro" id="IPR018114">
    <property type="entry name" value="TRYPSIN_HIS"/>
</dbReference>
<keyword evidence="2 5" id="KW-0378">Hydrolase</keyword>
<reference evidence="10" key="1">
    <citation type="submission" date="2016-06" db="UniProtKB">
        <authorList>
            <consortium name="WormBaseParasite"/>
        </authorList>
    </citation>
    <scope>IDENTIFICATION</scope>
</reference>
<dbReference type="Proteomes" id="UP000270296">
    <property type="component" value="Unassembled WGS sequence"/>
</dbReference>
<dbReference type="PROSITE" id="PS00134">
    <property type="entry name" value="TRYPSIN_HIS"/>
    <property type="match status" value="2"/>
</dbReference>
<feature type="domain" description="Peptidase S1" evidence="7">
    <location>
        <begin position="169"/>
        <end position="382"/>
    </location>
</feature>